<feature type="region of interest" description="Disordered" evidence="1">
    <location>
        <begin position="178"/>
        <end position="317"/>
    </location>
</feature>
<dbReference type="Gene3D" id="3.30.70.270">
    <property type="match status" value="2"/>
</dbReference>
<dbReference type="OrthoDB" id="3542122at2759"/>
<feature type="compositionally biased region" description="Basic and acidic residues" evidence="1">
    <location>
        <begin position="250"/>
        <end position="276"/>
    </location>
</feature>
<dbReference type="SUPFAM" id="SSF56672">
    <property type="entry name" value="DNA/RNA polymerases"/>
    <property type="match status" value="1"/>
</dbReference>
<dbReference type="InterPro" id="IPR043502">
    <property type="entry name" value="DNA/RNA_pol_sf"/>
</dbReference>
<dbReference type="AlphaFoldDB" id="A0A388KRK6"/>
<dbReference type="PROSITE" id="PS50878">
    <property type="entry name" value="RT_POL"/>
    <property type="match status" value="1"/>
</dbReference>
<evidence type="ECO:0000313" key="4">
    <source>
        <dbReference type="Proteomes" id="UP000265515"/>
    </source>
</evidence>
<keyword evidence="4" id="KW-1185">Reference proteome</keyword>
<feature type="compositionally biased region" description="Acidic residues" evidence="1">
    <location>
        <begin position="223"/>
        <end position="249"/>
    </location>
</feature>
<dbReference type="InterPro" id="IPR041577">
    <property type="entry name" value="RT_RNaseH_2"/>
</dbReference>
<name>A0A388KRK6_CHABU</name>
<evidence type="ECO:0000259" key="2">
    <source>
        <dbReference type="PROSITE" id="PS50878"/>
    </source>
</evidence>
<dbReference type="PANTHER" id="PTHR33064:SF37">
    <property type="entry name" value="RIBONUCLEASE H"/>
    <property type="match status" value="1"/>
</dbReference>
<dbReference type="Proteomes" id="UP000265515">
    <property type="component" value="Unassembled WGS sequence"/>
</dbReference>
<feature type="domain" description="Reverse transcriptase" evidence="2">
    <location>
        <begin position="1"/>
        <end position="51"/>
    </location>
</feature>
<feature type="compositionally biased region" description="Basic and acidic residues" evidence="1">
    <location>
        <begin position="291"/>
        <end position="302"/>
    </location>
</feature>
<gene>
    <name evidence="3" type="ORF">CBR_g12240</name>
</gene>
<protein>
    <recommendedName>
        <fullName evidence="2">Reverse transcriptase domain-containing protein</fullName>
    </recommendedName>
</protein>
<dbReference type="InterPro" id="IPR051320">
    <property type="entry name" value="Viral_Replic_Matur_Polypro"/>
</dbReference>
<evidence type="ECO:0000256" key="1">
    <source>
        <dbReference type="SAM" id="MobiDB-lite"/>
    </source>
</evidence>
<evidence type="ECO:0000313" key="3">
    <source>
        <dbReference type="EMBL" id="GBG72669.1"/>
    </source>
</evidence>
<sequence>MNDILVCSETFHGHAHHIEWTLGALRDAGFKITLEKNEFFLSEISFLGYVVTHGGLRPDSRKGAAVKDAPVPTSVTQVRAFLGLASYYRRFIKGFAAIARPLTNLLRKDQPLSWDVECEQAFATLKGALATTPILIQSNPTKHFILITDWQPEAISAILAQKGNSGREHVIEYVSCTSRTASEDEGLTSEEEEEEGVEGGGEEEEEETSEEAGSYSEYSKEESGEEEEEEEEEEQLEEEEEFEWETLGEEADRTETQEEDPEAARKREEIAARKQPLEFASGVDLPIPNDPAKDPEPPKNDDGDLATETSSAPARRR</sequence>
<feature type="compositionally biased region" description="Acidic residues" evidence="1">
    <location>
        <begin position="183"/>
        <end position="210"/>
    </location>
</feature>
<comment type="caution">
    <text evidence="3">The sequence shown here is derived from an EMBL/GenBank/DDBJ whole genome shotgun (WGS) entry which is preliminary data.</text>
</comment>
<dbReference type="FunFam" id="3.30.70.270:FF:000020">
    <property type="entry name" value="Transposon Tf2-6 polyprotein-like Protein"/>
    <property type="match status" value="1"/>
</dbReference>
<feature type="compositionally biased region" description="Polar residues" evidence="1">
    <location>
        <begin position="307"/>
        <end position="317"/>
    </location>
</feature>
<organism evidence="3 4">
    <name type="scientific">Chara braunii</name>
    <name type="common">Braun's stonewort</name>
    <dbReference type="NCBI Taxonomy" id="69332"/>
    <lineage>
        <taxon>Eukaryota</taxon>
        <taxon>Viridiplantae</taxon>
        <taxon>Streptophyta</taxon>
        <taxon>Charophyceae</taxon>
        <taxon>Charales</taxon>
        <taxon>Characeae</taxon>
        <taxon>Chara</taxon>
    </lineage>
</organism>
<dbReference type="InterPro" id="IPR043128">
    <property type="entry name" value="Rev_trsase/Diguanyl_cyclase"/>
</dbReference>
<dbReference type="EMBL" id="BFEA01000170">
    <property type="protein sequence ID" value="GBG72669.1"/>
    <property type="molecule type" value="Genomic_DNA"/>
</dbReference>
<reference evidence="3 4" key="1">
    <citation type="journal article" date="2018" name="Cell">
        <title>The Chara Genome: Secondary Complexity and Implications for Plant Terrestrialization.</title>
        <authorList>
            <person name="Nishiyama T."/>
            <person name="Sakayama H."/>
            <person name="Vries J.D."/>
            <person name="Buschmann H."/>
            <person name="Saint-Marcoux D."/>
            <person name="Ullrich K.K."/>
            <person name="Haas F.B."/>
            <person name="Vanderstraeten L."/>
            <person name="Becker D."/>
            <person name="Lang D."/>
            <person name="Vosolsobe S."/>
            <person name="Rombauts S."/>
            <person name="Wilhelmsson P.K.I."/>
            <person name="Janitza P."/>
            <person name="Kern R."/>
            <person name="Heyl A."/>
            <person name="Rumpler F."/>
            <person name="Villalobos L.I.A.C."/>
            <person name="Clay J.M."/>
            <person name="Skokan R."/>
            <person name="Toyoda A."/>
            <person name="Suzuki Y."/>
            <person name="Kagoshima H."/>
            <person name="Schijlen E."/>
            <person name="Tajeshwar N."/>
            <person name="Catarino B."/>
            <person name="Hetherington A.J."/>
            <person name="Saltykova A."/>
            <person name="Bonnot C."/>
            <person name="Breuninger H."/>
            <person name="Symeonidi A."/>
            <person name="Radhakrishnan G.V."/>
            <person name="Van Nieuwerburgh F."/>
            <person name="Deforce D."/>
            <person name="Chang C."/>
            <person name="Karol K.G."/>
            <person name="Hedrich R."/>
            <person name="Ulvskov P."/>
            <person name="Glockner G."/>
            <person name="Delwiche C.F."/>
            <person name="Petrasek J."/>
            <person name="Van de Peer Y."/>
            <person name="Friml J."/>
            <person name="Beilby M."/>
            <person name="Dolan L."/>
            <person name="Kohara Y."/>
            <person name="Sugano S."/>
            <person name="Fujiyama A."/>
            <person name="Delaux P.-M."/>
            <person name="Quint M."/>
            <person name="TheiBen G."/>
            <person name="Hagemann M."/>
            <person name="Harholt J."/>
            <person name="Dunand C."/>
            <person name="Zachgo S."/>
            <person name="Langdale J."/>
            <person name="Maumus F."/>
            <person name="Straeten D.V.D."/>
            <person name="Gould S.B."/>
            <person name="Rensing S.A."/>
        </authorList>
    </citation>
    <scope>NUCLEOTIDE SEQUENCE [LARGE SCALE GENOMIC DNA]</scope>
    <source>
        <strain evidence="3 4">S276</strain>
    </source>
</reference>
<accession>A0A388KRK6</accession>
<proteinExistence type="predicted"/>
<dbReference type="Gramene" id="GBG72669">
    <property type="protein sequence ID" value="GBG72669"/>
    <property type="gene ID" value="CBR_g12240"/>
</dbReference>
<dbReference type="InterPro" id="IPR000477">
    <property type="entry name" value="RT_dom"/>
</dbReference>
<dbReference type="Pfam" id="PF17919">
    <property type="entry name" value="RT_RNaseH_2"/>
    <property type="match status" value="1"/>
</dbReference>
<dbReference type="PANTHER" id="PTHR33064">
    <property type="entry name" value="POL PROTEIN"/>
    <property type="match status" value="1"/>
</dbReference>